<evidence type="ECO:0000313" key="2">
    <source>
        <dbReference type="Proteomes" id="UP000053647"/>
    </source>
</evidence>
<dbReference type="HOGENOM" id="CLU_200677_1_1_1"/>
<dbReference type="SUPFAM" id="SSF56672">
    <property type="entry name" value="DNA/RNA polymerases"/>
    <property type="match status" value="1"/>
</dbReference>
<dbReference type="AlphaFoldDB" id="A0A0C9TKD2"/>
<protein>
    <submittedName>
        <fullName evidence="1">Uncharacterized protein</fullName>
    </submittedName>
</protein>
<dbReference type="InterPro" id="IPR043502">
    <property type="entry name" value="DNA/RNA_pol_sf"/>
</dbReference>
<gene>
    <name evidence="1" type="ORF">PAXINDRAFT_89782</name>
</gene>
<dbReference type="EMBL" id="KN819777">
    <property type="protein sequence ID" value="KIJ07821.1"/>
    <property type="molecule type" value="Genomic_DNA"/>
</dbReference>
<dbReference type="OrthoDB" id="2689189at2759"/>
<dbReference type="Gene3D" id="3.30.70.270">
    <property type="match status" value="1"/>
</dbReference>
<accession>A0A0C9TKD2</accession>
<dbReference type="InterPro" id="IPR043128">
    <property type="entry name" value="Rev_trsase/Diguanyl_cyclase"/>
</dbReference>
<reference evidence="1 2" key="1">
    <citation type="submission" date="2014-06" db="EMBL/GenBank/DDBJ databases">
        <authorList>
            <consortium name="DOE Joint Genome Institute"/>
            <person name="Kuo A."/>
            <person name="Kohler A."/>
            <person name="Nagy L.G."/>
            <person name="Floudas D."/>
            <person name="Copeland A."/>
            <person name="Barry K.W."/>
            <person name="Cichocki N."/>
            <person name="Veneault-Fourrey C."/>
            <person name="LaButti K."/>
            <person name="Lindquist E.A."/>
            <person name="Lipzen A."/>
            <person name="Lundell T."/>
            <person name="Morin E."/>
            <person name="Murat C."/>
            <person name="Sun H."/>
            <person name="Tunlid A."/>
            <person name="Henrissat B."/>
            <person name="Grigoriev I.V."/>
            <person name="Hibbett D.S."/>
            <person name="Martin F."/>
            <person name="Nordberg H.P."/>
            <person name="Cantor M.N."/>
            <person name="Hua S.X."/>
        </authorList>
    </citation>
    <scope>NUCLEOTIDE SEQUENCE [LARGE SCALE GENOMIC DNA]</scope>
    <source>
        <strain evidence="1 2">ATCC 200175</strain>
    </source>
</reference>
<proteinExistence type="predicted"/>
<name>A0A0C9TKD2_PAXIN</name>
<organism evidence="1 2">
    <name type="scientific">Paxillus involutus ATCC 200175</name>
    <dbReference type="NCBI Taxonomy" id="664439"/>
    <lineage>
        <taxon>Eukaryota</taxon>
        <taxon>Fungi</taxon>
        <taxon>Dikarya</taxon>
        <taxon>Basidiomycota</taxon>
        <taxon>Agaricomycotina</taxon>
        <taxon>Agaricomycetes</taxon>
        <taxon>Agaricomycetidae</taxon>
        <taxon>Boletales</taxon>
        <taxon>Paxilineae</taxon>
        <taxon>Paxillaceae</taxon>
        <taxon>Paxillus</taxon>
    </lineage>
</organism>
<keyword evidence="2" id="KW-1185">Reference proteome</keyword>
<evidence type="ECO:0000313" key="1">
    <source>
        <dbReference type="EMBL" id="KIJ07821.1"/>
    </source>
</evidence>
<sequence length="60" mass="6996">MKVLKRLKEHDLYLKLEKCKFDVKEVDYLGLILKEGVVKMDPVKLDAIAQWNVPENVKAI</sequence>
<dbReference type="Proteomes" id="UP000053647">
    <property type="component" value="Unassembled WGS sequence"/>
</dbReference>
<reference evidence="2" key="2">
    <citation type="submission" date="2015-01" db="EMBL/GenBank/DDBJ databases">
        <title>Evolutionary Origins and Diversification of the Mycorrhizal Mutualists.</title>
        <authorList>
            <consortium name="DOE Joint Genome Institute"/>
            <consortium name="Mycorrhizal Genomics Consortium"/>
            <person name="Kohler A."/>
            <person name="Kuo A."/>
            <person name="Nagy L.G."/>
            <person name="Floudas D."/>
            <person name="Copeland A."/>
            <person name="Barry K.W."/>
            <person name="Cichocki N."/>
            <person name="Veneault-Fourrey C."/>
            <person name="LaButti K."/>
            <person name="Lindquist E.A."/>
            <person name="Lipzen A."/>
            <person name="Lundell T."/>
            <person name="Morin E."/>
            <person name="Murat C."/>
            <person name="Riley R."/>
            <person name="Ohm R."/>
            <person name="Sun H."/>
            <person name="Tunlid A."/>
            <person name="Henrissat B."/>
            <person name="Grigoriev I.V."/>
            <person name="Hibbett D.S."/>
            <person name="Martin F."/>
        </authorList>
    </citation>
    <scope>NUCLEOTIDE SEQUENCE [LARGE SCALE GENOMIC DNA]</scope>
    <source>
        <strain evidence="2">ATCC 200175</strain>
    </source>
</reference>